<keyword evidence="2" id="KW-0288">FMN</keyword>
<dbReference type="InterPro" id="IPR000014">
    <property type="entry name" value="PAS"/>
</dbReference>
<dbReference type="SUPFAM" id="SSF55785">
    <property type="entry name" value="PYP-like sensor domain (PAS domain)"/>
    <property type="match status" value="2"/>
</dbReference>
<dbReference type="CDD" id="cd00130">
    <property type="entry name" value="PAS"/>
    <property type="match status" value="1"/>
</dbReference>
<dbReference type="RefSeq" id="WP_165835805.1">
    <property type="nucleotide sequence ID" value="NZ_JACBXL010000017.1"/>
</dbReference>
<dbReference type="SMART" id="SM00086">
    <property type="entry name" value="PAC"/>
    <property type="match status" value="1"/>
</dbReference>
<sequence length="230" mass="26052">MIDITTEVASVYRAHLLSDAIQEAQNGIVIAEITGGKERNVFVNQAFARITGYSQEEILGRSSKMLQGISTSATEVERIRQALMRGESCESLLLNYKKDGTPFWNELRLSPIRDDRGRVMHYVGIQVDVTRRVEIDLQLRQRTAYLDTILRLSPDGFLAFDRAGILRYVNPAFWQLTGLEEYDLYLEGLKGLVRRLRIKEHPNHQGCVEAALELAMLNSAAKPKTNVSTR</sequence>
<dbReference type="Gene3D" id="3.30.450.20">
    <property type="entry name" value="PAS domain"/>
    <property type="match status" value="2"/>
</dbReference>
<dbReference type="PROSITE" id="PS50112">
    <property type="entry name" value="PAS"/>
    <property type="match status" value="2"/>
</dbReference>
<dbReference type="Pfam" id="PF13426">
    <property type="entry name" value="PAS_9"/>
    <property type="match status" value="1"/>
</dbReference>
<dbReference type="EMBL" id="QGBI01000026">
    <property type="protein sequence ID" value="MBX3892575.1"/>
    <property type="molecule type" value="Genomic_DNA"/>
</dbReference>
<keyword evidence="3" id="KW-0157">Chromophore</keyword>
<comment type="caution">
    <text evidence="6">The sequence shown here is derived from an EMBL/GenBank/DDBJ whole genome shotgun (WGS) entry which is preliminary data.</text>
</comment>
<dbReference type="InterPro" id="IPR035965">
    <property type="entry name" value="PAS-like_dom_sf"/>
</dbReference>
<accession>A0AAW4QAB4</accession>
<dbReference type="Proteomes" id="UP001199322">
    <property type="component" value="Unassembled WGS sequence"/>
</dbReference>
<feature type="domain" description="PAC" evidence="5">
    <location>
        <begin position="87"/>
        <end position="141"/>
    </location>
</feature>
<dbReference type="SMART" id="SM00091">
    <property type="entry name" value="PAS"/>
    <property type="match status" value="2"/>
</dbReference>
<organism evidence="6 7">
    <name type="scientific">Ralstonia pickettii</name>
    <name type="common">Burkholderia pickettii</name>
    <dbReference type="NCBI Taxonomy" id="329"/>
    <lineage>
        <taxon>Bacteria</taxon>
        <taxon>Pseudomonadati</taxon>
        <taxon>Pseudomonadota</taxon>
        <taxon>Betaproteobacteria</taxon>
        <taxon>Burkholderiales</taxon>
        <taxon>Burkholderiaceae</taxon>
        <taxon>Ralstonia</taxon>
    </lineage>
</organism>
<protein>
    <submittedName>
        <fullName evidence="6">PAS domain S-box protein</fullName>
    </submittedName>
</protein>
<evidence type="ECO:0000259" key="5">
    <source>
        <dbReference type="PROSITE" id="PS50113"/>
    </source>
</evidence>
<feature type="domain" description="PAS" evidence="4">
    <location>
        <begin position="142"/>
        <end position="219"/>
    </location>
</feature>
<dbReference type="NCBIfam" id="TIGR00229">
    <property type="entry name" value="sensory_box"/>
    <property type="match status" value="2"/>
</dbReference>
<keyword evidence="1" id="KW-0285">Flavoprotein</keyword>
<proteinExistence type="predicted"/>
<evidence type="ECO:0000313" key="6">
    <source>
        <dbReference type="EMBL" id="MBX3892575.1"/>
    </source>
</evidence>
<name>A0AAW4QAB4_RALPI</name>
<dbReference type="PROSITE" id="PS50113">
    <property type="entry name" value="PAC"/>
    <property type="match status" value="1"/>
</dbReference>
<dbReference type="InterPro" id="IPR000700">
    <property type="entry name" value="PAS-assoc_C"/>
</dbReference>
<dbReference type="Pfam" id="PF13188">
    <property type="entry name" value="PAS_8"/>
    <property type="match status" value="1"/>
</dbReference>
<dbReference type="InterPro" id="IPR001610">
    <property type="entry name" value="PAC"/>
</dbReference>
<evidence type="ECO:0000256" key="3">
    <source>
        <dbReference type="ARBA" id="ARBA00022991"/>
    </source>
</evidence>
<dbReference type="PANTHER" id="PTHR47429">
    <property type="entry name" value="PROTEIN TWIN LOV 1"/>
    <property type="match status" value="1"/>
</dbReference>
<evidence type="ECO:0000313" key="7">
    <source>
        <dbReference type="Proteomes" id="UP001199322"/>
    </source>
</evidence>
<reference evidence="6" key="1">
    <citation type="submission" date="2018-06" db="EMBL/GenBank/DDBJ databases">
        <authorList>
            <person name="O'Rourke A."/>
        </authorList>
    </citation>
    <scope>NUCLEOTIDE SEQUENCE</scope>
    <source>
        <strain evidence="6">132550021-3</strain>
    </source>
</reference>
<evidence type="ECO:0000256" key="1">
    <source>
        <dbReference type="ARBA" id="ARBA00022630"/>
    </source>
</evidence>
<evidence type="ECO:0000259" key="4">
    <source>
        <dbReference type="PROSITE" id="PS50112"/>
    </source>
</evidence>
<dbReference type="AlphaFoldDB" id="A0AAW4QAB4"/>
<gene>
    <name evidence="6" type="ORF">DEE74_22145</name>
</gene>
<dbReference type="PANTHER" id="PTHR47429:SF2">
    <property type="entry name" value="PROTEIN TWIN LOV 1"/>
    <property type="match status" value="1"/>
</dbReference>
<feature type="domain" description="PAS" evidence="4">
    <location>
        <begin position="13"/>
        <end position="62"/>
    </location>
</feature>
<evidence type="ECO:0000256" key="2">
    <source>
        <dbReference type="ARBA" id="ARBA00022643"/>
    </source>
</evidence>